<comment type="caution">
    <text evidence="1">The sequence shown here is derived from an EMBL/GenBank/DDBJ whole genome shotgun (WGS) entry which is preliminary data.</text>
</comment>
<sequence length="147" mass="16022">MRGAQKSGFWSCAEKKFVFCCSDYTGPFGDCAHCETSSGCRTGDRLVPVDCPTNIPSGHDLEVPDMPEIHCTLTNEDGFHDDLLNTYGIDRKMGQDRQTGFPVPGDIVVSDPKALIADNADNIAILSSQMVERAFWADWGGGFSTHT</sequence>
<dbReference type="GeneID" id="70185872"/>
<organism evidence="1 2">
    <name type="scientific">Microdochium trichocladiopsis</name>
    <dbReference type="NCBI Taxonomy" id="1682393"/>
    <lineage>
        <taxon>Eukaryota</taxon>
        <taxon>Fungi</taxon>
        <taxon>Dikarya</taxon>
        <taxon>Ascomycota</taxon>
        <taxon>Pezizomycotina</taxon>
        <taxon>Sordariomycetes</taxon>
        <taxon>Xylariomycetidae</taxon>
        <taxon>Xylariales</taxon>
        <taxon>Microdochiaceae</taxon>
        <taxon>Microdochium</taxon>
    </lineage>
</organism>
<protein>
    <submittedName>
        <fullName evidence="1">Uncharacterized protein</fullName>
    </submittedName>
</protein>
<proteinExistence type="predicted"/>
<dbReference type="Proteomes" id="UP000756346">
    <property type="component" value="Unassembled WGS sequence"/>
</dbReference>
<gene>
    <name evidence="1" type="ORF">B0I36DRAFT_345084</name>
</gene>
<dbReference type="RefSeq" id="XP_046019542.1">
    <property type="nucleotide sequence ID" value="XM_046156326.1"/>
</dbReference>
<evidence type="ECO:0000313" key="1">
    <source>
        <dbReference type="EMBL" id="KAH7041487.1"/>
    </source>
</evidence>
<reference evidence="1" key="1">
    <citation type="journal article" date="2021" name="Nat. Commun.">
        <title>Genetic determinants of endophytism in the Arabidopsis root mycobiome.</title>
        <authorList>
            <person name="Mesny F."/>
            <person name="Miyauchi S."/>
            <person name="Thiergart T."/>
            <person name="Pickel B."/>
            <person name="Atanasova L."/>
            <person name="Karlsson M."/>
            <person name="Huettel B."/>
            <person name="Barry K.W."/>
            <person name="Haridas S."/>
            <person name="Chen C."/>
            <person name="Bauer D."/>
            <person name="Andreopoulos W."/>
            <person name="Pangilinan J."/>
            <person name="LaButti K."/>
            <person name="Riley R."/>
            <person name="Lipzen A."/>
            <person name="Clum A."/>
            <person name="Drula E."/>
            <person name="Henrissat B."/>
            <person name="Kohler A."/>
            <person name="Grigoriev I.V."/>
            <person name="Martin F.M."/>
            <person name="Hacquard S."/>
        </authorList>
    </citation>
    <scope>NUCLEOTIDE SEQUENCE</scope>
    <source>
        <strain evidence="1">MPI-CAGE-CH-0230</strain>
    </source>
</reference>
<accession>A0A9P9BX56</accession>
<evidence type="ECO:0000313" key="2">
    <source>
        <dbReference type="Proteomes" id="UP000756346"/>
    </source>
</evidence>
<dbReference type="EMBL" id="JAGTJQ010000001">
    <property type="protein sequence ID" value="KAH7041487.1"/>
    <property type="molecule type" value="Genomic_DNA"/>
</dbReference>
<name>A0A9P9BX56_9PEZI</name>
<keyword evidence="2" id="KW-1185">Reference proteome</keyword>
<dbReference type="AlphaFoldDB" id="A0A9P9BX56"/>